<keyword evidence="3" id="KW-1185">Reference proteome</keyword>
<dbReference type="STRING" id="284592.Q6BLZ0"/>
<dbReference type="Pfam" id="PF17119">
    <property type="entry name" value="MMU163"/>
    <property type="match status" value="1"/>
</dbReference>
<evidence type="ECO:0000256" key="1">
    <source>
        <dbReference type="SAM" id="MobiDB-lite"/>
    </source>
</evidence>
<evidence type="ECO:0000313" key="3">
    <source>
        <dbReference type="Proteomes" id="UP000000599"/>
    </source>
</evidence>
<feature type="region of interest" description="Disordered" evidence="1">
    <location>
        <begin position="70"/>
        <end position="89"/>
    </location>
</feature>
<name>Q6BLZ0_DEBHA</name>
<dbReference type="HOGENOM" id="CLU_068099_0_0_1"/>
<dbReference type="InParanoid" id="Q6BLZ0"/>
<proteinExistence type="predicted"/>
<dbReference type="OMA" id="FIFELNE"/>
<dbReference type="RefSeq" id="XP_460781.1">
    <property type="nucleotide sequence ID" value="XM_460781.1"/>
</dbReference>
<feature type="compositionally biased region" description="Basic and acidic residues" evidence="1">
    <location>
        <begin position="79"/>
        <end position="89"/>
    </location>
</feature>
<dbReference type="EMBL" id="CR382138">
    <property type="protein sequence ID" value="CAG89122.1"/>
    <property type="molecule type" value="Genomic_DNA"/>
</dbReference>
<sequence length="330" mass="37156">MIYRRGSKVLLRHSRLKYSSCKKQYVSSLRNIKLESPVPSLIAPPLFYNRTILSPNNVKNLDNFKFSDSVPTRSDLSSEDLKPNPKDQLRKANLGTMTDELRALIPNILNKSLPKKIVSNNVHLRICPTHFQEFNAYFPTLKGHVSYYTTCKTLQFILTSIVLNPKVKLHIQSIKTNAAKGDLGPEIQSVYSGSTKIYIRWNTCLEGCDHLSPNEIMEGQHSGNISNYHSTSDAKLGSHKWSKLDTKKLVNNSNGQPIKSSPSVTTTLSHLTSGLIGLTKEHNKLERVISGIFIFELNENNDKIIVHTVEDVNVIEKTETQDIDGELRVC</sequence>
<gene>
    <name evidence="2" type="ordered locus">DEHA2F09658g</name>
</gene>
<organism evidence="2 3">
    <name type="scientific">Debaryomyces hansenii (strain ATCC 36239 / CBS 767 / BCRC 21394 / JCM 1990 / NBRC 0083 / IGC 2968)</name>
    <name type="common">Yeast</name>
    <name type="synonym">Torulaspora hansenii</name>
    <dbReference type="NCBI Taxonomy" id="284592"/>
    <lineage>
        <taxon>Eukaryota</taxon>
        <taxon>Fungi</taxon>
        <taxon>Dikarya</taxon>
        <taxon>Ascomycota</taxon>
        <taxon>Saccharomycotina</taxon>
        <taxon>Pichiomycetes</taxon>
        <taxon>Debaryomycetaceae</taxon>
        <taxon>Debaryomyces</taxon>
    </lineage>
</organism>
<evidence type="ECO:0000313" key="2">
    <source>
        <dbReference type="EMBL" id="CAG89122.1"/>
    </source>
</evidence>
<dbReference type="OrthoDB" id="5329385at2759"/>
<dbReference type="AlphaFoldDB" id="Q6BLZ0"/>
<dbReference type="eggNOG" id="ENOG502S29P">
    <property type="taxonomic scope" value="Eukaryota"/>
</dbReference>
<dbReference type="InterPro" id="IPR031342">
    <property type="entry name" value="Mug163-like"/>
</dbReference>
<dbReference type="Proteomes" id="UP000000599">
    <property type="component" value="Chromosome F"/>
</dbReference>
<reference evidence="2 3" key="1">
    <citation type="journal article" date="2004" name="Nature">
        <title>Genome evolution in yeasts.</title>
        <authorList>
            <consortium name="Genolevures"/>
            <person name="Dujon B."/>
            <person name="Sherman D."/>
            <person name="Fischer G."/>
            <person name="Durrens P."/>
            <person name="Casaregola S."/>
            <person name="Lafontaine I."/>
            <person name="de Montigny J."/>
            <person name="Marck C."/>
            <person name="Neuveglise C."/>
            <person name="Talla E."/>
            <person name="Goffard N."/>
            <person name="Frangeul L."/>
            <person name="Aigle M."/>
            <person name="Anthouard V."/>
            <person name="Babour A."/>
            <person name="Barbe V."/>
            <person name="Barnay S."/>
            <person name="Blanchin S."/>
            <person name="Beckerich J.M."/>
            <person name="Beyne E."/>
            <person name="Bleykasten C."/>
            <person name="Boisrame A."/>
            <person name="Boyer J."/>
            <person name="Cattolico L."/>
            <person name="Confanioleri F."/>
            <person name="de Daruvar A."/>
            <person name="Despons L."/>
            <person name="Fabre E."/>
            <person name="Fairhead C."/>
            <person name="Ferry-Dumazet H."/>
            <person name="Groppi A."/>
            <person name="Hantraye F."/>
            <person name="Hennequin C."/>
            <person name="Jauniaux N."/>
            <person name="Joyet P."/>
            <person name="Kachouri R."/>
            <person name="Kerrest A."/>
            <person name="Koszul R."/>
            <person name="Lemaire M."/>
            <person name="Lesur I."/>
            <person name="Ma L."/>
            <person name="Muller H."/>
            <person name="Nicaud J.M."/>
            <person name="Nikolski M."/>
            <person name="Oztas S."/>
            <person name="Ozier-Kalogeropoulos O."/>
            <person name="Pellenz S."/>
            <person name="Potier S."/>
            <person name="Richard G.F."/>
            <person name="Straub M.L."/>
            <person name="Suleau A."/>
            <person name="Swennene D."/>
            <person name="Tekaia F."/>
            <person name="Wesolowski-Louvel M."/>
            <person name="Westhof E."/>
            <person name="Wirth B."/>
            <person name="Zeniou-Meyer M."/>
            <person name="Zivanovic I."/>
            <person name="Bolotin-Fukuhara M."/>
            <person name="Thierry A."/>
            <person name="Bouchier C."/>
            <person name="Caudron B."/>
            <person name="Scarpelli C."/>
            <person name="Gaillardin C."/>
            <person name="Weissenbach J."/>
            <person name="Wincker P."/>
            <person name="Souciet J.L."/>
        </authorList>
    </citation>
    <scope>NUCLEOTIDE SEQUENCE [LARGE SCALE GENOMIC DNA]</scope>
    <source>
        <strain evidence="3">ATCC 36239 / CBS 767 / BCRC 21394 / JCM 1990 / NBRC 0083 / IGC 2968</strain>
    </source>
</reference>
<dbReference type="FunCoup" id="Q6BLZ0">
    <property type="interactions" value="3"/>
</dbReference>
<dbReference type="KEGG" id="dha:DEHA2F09658g"/>
<protein>
    <submittedName>
        <fullName evidence="2">DEHA2F09658p</fullName>
    </submittedName>
</protein>
<dbReference type="GeneID" id="2903623"/>
<accession>Q6BLZ0</accession>
<dbReference type="VEuPathDB" id="FungiDB:DEHA2F09658g"/>